<evidence type="ECO:0000313" key="1">
    <source>
        <dbReference type="EnsemblPlants" id="AVESA.00010b.r2.6CG1144650.1.CDS"/>
    </source>
</evidence>
<dbReference type="EnsemblPlants" id="AVESA.00010b.r2.6CG1144650.1">
    <property type="protein sequence ID" value="AVESA.00010b.r2.6CG1144650.1.CDS"/>
    <property type="gene ID" value="AVESA.00010b.r2.6CG1144650"/>
</dbReference>
<sequence>MSIPLDLSRPWEEIRSSARSRASSSPAPDSGTAAERLTDDLLVEILSLVPAKSLHRFKSVSKHWLALTNDRNNLKKLPRTLTGFFYQTRNREPFQRPALPFTNLSGSHNLTFLDFLPNRRGRVVLLDCCNGLVLCRWYNDPVQADEFRHVVCNPATEEWAELPDSGHSCTMGCVRLGFDPAVSPHFHVFMLVTDQHGFYLTGVNFYSSETGRWVYKEHGWNGDIKLDCDRRSPTVYLNGHLHFIAFLYLEPTRSLVRYLAVVDTKGESWADIVVPDGPYGGFLKQSQGHLHYAGYDRDADGNVARLLLYVMEDYDSKVWKLSHSVETSSILGGVHVGLCRGFYWIAIHPECNLIFFVARDKTFMCYDMNRRQVKAICDLEDGMPPYLPFVPLYAELRSLHK</sequence>
<keyword evidence="2" id="KW-1185">Reference proteome</keyword>
<name>A0ACD5ZF01_AVESA</name>
<organism evidence="1 2">
    <name type="scientific">Avena sativa</name>
    <name type="common">Oat</name>
    <dbReference type="NCBI Taxonomy" id="4498"/>
    <lineage>
        <taxon>Eukaryota</taxon>
        <taxon>Viridiplantae</taxon>
        <taxon>Streptophyta</taxon>
        <taxon>Embryophyta</taxon>
        <taxon>Tracheophyta</taxon>
        <taxon>Spermatophyta</taxon>
        <taxon>Magnoliopsida</taxon>
        <taxon>Liliopsida</taxon>
        <taxon>Poales</taxon>
        <taxon>Poaceae</taxon>
        <taxon>BOP clade</taxon>
        <taxon>Pooideae</taxon>
        <taxon>Poodae</taxon>
        <taxon>Poeae</taxon>
        <taxon>Poeae Chloroplast Group 1 (Aveneae type)</taxon>
        <taxon>Aveninae</taxon>
        <taxon>Avena</taxon>
    </lineage>
</organism>
<reference evidence="1" key="2">
    <citation type="submission" date="2025-09" db="UniProtKB">
        <authorList>
            <consortium name="EnsemblPlants"/>
        </authorList>
    </citation>
    <scope>IDENTIFICATION</scope>
</reference>
<dbReference type="Proteomes" id="UP001732700">
    <property type="component" value="Chromosome 6C"/>
</dbReference>
<reference evidence="1" key="1">
    <citation type="submission" date="2021-05" db="EMBL/GenBank/DDBJ databases">
        <authorList>
            <person name="Scholz U."/>
            <person name="Mascher M."/>
            <person name="Fiebig A."/>
        </authorList>
    </citation>
    <scope>NUCLEOTIDE SEQUENCE [LARGE SCALE GENOMIC DNA]</scope>
</reference>
<evidence type="ECO:0000313" key="2">
    <source>
        <dbReference type="Proteomes" id="UP001732700"/>
    </source>
</evidence>
<proteinExistence type="predicted"/>
<protein>
    <submittedName>
        <fullName evidence="1">Uncharacterized protein</fullName>
    </submittedName>
</protein>
<accession>A0ACD5ZF01</accession>